<evidence type="ECO:0000313" key="3">
    <source>
        <dbReference type="EMBL" id="KAG5977483.1"/>
    </source>
</evidence>
<protein>
    <submittedName>
        <fullName evidence="3">Uncharacterized protein</fullName>
    </submittedName>
</protein>
<dbReference type="AlphaFoldDB" id="A0A9P7MZQ3"/>
<feature type="compositionally biased region" description="Polar residues" evidence="1">
    <location>
        <begin position="68"/>
        <end position="79"/>
    </location>
</feature>
<evidence type="ECO:0000313" key="4">
    <source>
        <dbReference type="Proteomes" id="UP000742024"/>
    </source>
</evidence>
<dbReference type="Proteomes" id="UP000742024">
    <property type="component" value="Unassembled WGS sequence"/>
</dbReference>
<name>A0A9P7MZQ3_9HYPO</name>
<comment type="caution">
    <text evidence="3">The sequence shown here is derived from an EMBL/GenBank/DDBJ whole genome shotgun (WGS) entry which is preliminary data.</text>
</comment>
<dbReference type="OrthoDB" id="4950453at2759"/>
<evidence type="ECO:0000313" key="5">
    <source>
        <dbReference type="Proteomes" id="UP000784919"/>
    </source>
</evidence>
<gene>
    <name evidence="3" type="ORF">E4U56_007786</name>
    <name evidence="2" type="ORF">E4U57_007096</name>
</gene>
<keyword evidence="4" id="KW-1185">Reference proteome</keyword>
<organism evidence="3 5">
    <name type="scientific">Claviceps arundinis</name>
    <dbReference type="NCBI Taxonomy" id="1623583"/>
    <lineage>
        <taxon>Eukaryota</taxon>
        <taxon>Fungi</taxon>
        <taxon>Dikarya</taxon>
        <taxon>Ascomycota</taxon>
        <taxon>Pezizomycotina</taxon>
        <taxon>Sordariomycetes</taxon>
        <taxon>Hypocreomycetidae</taxon>
        <taxon>Hypocreales</taxon>
        <taxon>Clavicipitaceae</taxon>
        <taxon>Claviceps</taxon>
    </lineage>
</organism>
<reference evidence="3 4" key="1">
    <citation type="journal article" date="2020" name="bioRxiv">
        <title>Whole genome comparisons of ergot fungi reveals the divergence and evolution of species within the genus Claviceps are the result of varying mechanisms driving genome evolution and host range expansion.</title>
        <authorList>
            <person name="Wyka S.A."/>
            <person name="Mondo S.J."/>
            <person name="Liu M."/>
            <person name="Dettman J."/>
            <person name="Nalam V."/>
            <person name="Broders K.D."/>
        </authorList>
    </citation>
    <scope>NUCLEOTIDE SEQUENCE</scope>
    <source>
        <strain evidence="3">CCC 1102</strain>
        <strain evidence="2 4">LM583</strain>
    </source>
</reference>
<proteinExistence type="predicted"/>
<evidence type="ECO:0000256" key="1">
    <source>
        <dbReference type="SAM" id="MobiDB-lite"/>
    </source>
</evidence>
<accession>A0A9P7MZQ3</accession>
<dbReference type="EMBL" id="SRPS01000008">
    <property type="protein sequence ID" value="KAG5977483.1"/>
    <property type="molecule type" value="Genomic_DNA"/>
</dbReference>
<sequence>MSERPTQTRPVGGAGKEANVKDNSWEKAAFADVNKFTETDSSPKNAENAPELIERLQPRTSGDEAVEASSSAEPTASHTAHQRLRIFLMARKMRRAMSVYALPSLTEQECADFFPLKCTDEQWAQLVADFSMGDISEIILRQMGHAMSNSGATGTGP</sequence>
<feature type="region of interest" description="Disordered" evidence="1">
    <location>
        <begin position="1"/>
        <end position="81"/>
    </location>
</feature>
<evidence type="ECO:0000313" key="2">
    <source>
        <dbReference type="EMBL" id="KAG5962326.1"/>
    </source>
</evidence>
<dbReference type="EMBL" id="SRPR01000069">
    <property type="protein sequence ID" value="KAG5962326.1"/>
    <property type="molecule type" value="Genomic_DNA"/>
</dbReference>
<dbReference type="Proteomes" id="UP000784919">
    <property type="component" value="Unassembled WGS sequence"/>
</dbReference>